<organism evidence="1 2">
    <name type="scientific">Eumeta variegata</name>
    <name type="common">Bagworm moth</name>
    <name type="synonym">Eumeta japonica</name>
    <dbReference type="NCBI Taxonomy" id="151549"/>
    <lineage>
        <taxon>Eukaryota</taxon>
        <taxon>Metazoa</taxon>
        <taxon>Ecdysozoa</taxon>
        <taxon>Arthropoda</taxon>
        <taxon>Hexapoda</taxon>
        <taxon>Insecta</taxon>
        <taxon>Pterygota</taxon>
        <taxon>Neoptera</taxon>
        <taxon>Endopterygota</taxon>
        <taxon>Lepidoptera</taxon>
        <taxon>Glossata</taxon>
        <taxon>Ditrysia</taxon>
        <taxon>Tineoidea</taxon>
        <taxon>Psychidae</taxon>
        <taxon>Oiketicinae</taxon>
        <taxon>Eumeta</taxon>
    </lineage>
</organism>
<dbReference type="Proteomes" id="UP000299102">
    <property type="component" value="Unassembled WGS sequence"/>
</dbReference>
<comment type="caution">
    <text evidence="1">The sequence shown here is derived from an EMBL/GenBank/DDBJ whole genome shotgun (WGS) entry which is preliminary data.</text>
</comment>
<reference evidence="1 2" key="1">
    <citation type="journal article" date="2019" name="Commun. Biol.">
        <title>The bagworm genome reveals a unique fibroin gene that provides high tensile strength.</title>
        <authorList>
            <person name="Kono N."/>
            <person name="Nakamura H."/>
            <person name="Ohtoshi R."/>
            <person name="Tomita M."/>
            <person name="Numata K."/>
            <person name="Arakawa K."/>
        </authorList>
    </citation>
    <scope>NUCLEOTIDE SEQUENCE [LARGE SCALE GENOMIC DNA]</scope>
</reference>
<evidence type="ECO:0000313" key="2">
    <source>
        <dbReference type="Proteomes" id="UP000299102"/>
    </source>
</evidence>
<gene>
    <name evidence="1" type="ORF">EVAR_4321_1</name>
</gene>
<keyword evidence="2" id="KW-1185">Reference proteome</keyword>
<name>A0A4C1VD21_EUMVA</name>
<dbReference type="EMBL" id="BGZK01000315">
    <property type="protein sequence ID" value="GBP36177.1"/>
    <property type="molecule type" value="Genomic_DNA"/>
</dbReference>
<accession>A0A4C1VD21</accession>
<sequence length="169" mass="19202">MELTAVGLETICCQLKPVTEIPFASYGVMQHALREANVKSGAGVDGRSDATKNRDTRARTRHERWITKAKIVIIKRFELVTSESRLAFDTRILIKHYTYLPGTQKNEGVRINQRWRQHICSEDDRGYALQTLLLIDSVDIKAIASLSTLDWMDNGYVRTPITKDTFSSS</sequence>
<protein>
    <submittedName>
        <fullName evidence="1">Uncharacterized protein</fullName>
    </submittedName>
</protein>
<evidence type="ECO:0000313" key="1">
    <source>
        <dbReference type="EMBL" id="GBP36177.1"/>
    </source>
</evidence>
<proteinExistence type="predicted"/>
<dbReference type="AlphaFoldDB" id="A0A4C1VD21"/>